<evidence type="ECO:0000313" key="5">
    <source>
        <dbReference type="Proteomes" id="UP001190700"/>
    </source>
</evidence>
<evidence type="ECO:0000256" key="1">
    <source>
        <dbReference type="ARBA" id="ARBA00001805"/>
    </source>
</evidence>
<gene>
    <name evidence="4" type="ORF">CYMTET_47659</name>
</gene>
<dbReference type="InterPro" id="IPR008949">
    <property type="entry name" value="Isoprenoid_synthase_dom_sf"/>
</dbReference>
<dbReference type="PANTHER" id="PTHR31480">
    <property type="entry name" value="BIFUNCTIONAL LYCOPENE CYCLASE/PHYTOENE SYNTHASE"/>
    <property type="match status" value="1"/>
</dbReference>
<evidence type="ECO:0000313" key="4">
    <source>
        <dbReference type="EMBL" id="KAK3242658.1"/>
    </source>
</evidence>
<protein>
    <recommendedName>
        <fullName evidence="2">15-cis-phytoene synthase</fullName>
        <ecNumber evidence="2">2.5.1.32</ecNumber>
    </recommendedName>
</protein>
<dbReference type="Gene3D" id="1.10.600.10">
    <property type="entry name" value="Farnesyl Diphosphate Synthase"/>
    <property type="match status" value="1"/>
</dbReference>
<sequence>MQYSCRHMKSAYKAELLLRRLSSSATEARVSSTEDIRQAFGYCAQQVRRHDYEGYLCSLSLPKEYRAAAFAIRAFNVETVQAIENAKEPTLGLIRLQWWSSAVEDIYKKGPVPGQPVAVALKQVVVESGLNKRWLDRIIDARYKDAERTAPPKTLGSLEDYAENTASSMLYLQLEAAGVKNTKADHVASHVGKAIGLVNLLRGTPFHARRRSTMLPTDLMMKHGVATESVYRGEASEELCDVALAFASTAKSNLDKGRRLLEGVPRDARGLLLPAIPAGDYLDALEAANFNLFDPALASLKGTSMLKMQAKIAWHGWRGTY</sequence>
<comment type="caution">
    <text evidence="4">The sequence shown here is derived from an EMBL/GenBank/DDBJ whole genome shotgun (WGS) entry which is preliminary data.</text>
</comment>
<evidence type="ECO:0000256" key="3">
    <source>
        <dbReference type="ARBA" id="ARBA00022746"/>
    </source>
</evidence>
<dbReference type="EC" id="2.5.1.32" evidence="2"/>
<dbReference type="Proteomes" id="UP001190700">
    <property type="component" value="Unassembled WGS sequence"/>
</dbReference>
<dbReference type="GO" id="GO:0046905">
    <property type="term" value="F:15-cis-phytoene synthase activity"/>
    <property type="evidence" value="ECO:0007669"/>
    <property type="project" value="UniProtKB-EC"/>
</dbReference>
<dbReference type="AlphaFoldDB" id="A0AAE0BUW9"/>
<dbReference type="Pfam" id="PF00494">
    <property type="entry name" value="SQS_PSY"/>
    <property type="match status" value="1"/>
</dbReference>
<comment type="catalytic activity">
    <reaction evidence="1">
        <text>2 (2E,6E,10E)-geranylgeranyl diphosphate = 15-cis-phytoene + 2 diphosphate</text>
        <dbReference type="Rhea" id="RHEA:34475"/>
        <dbReference type="ChEBI" id="CHEBI:27787"/>
        <dbReference type="ChEBI" id="CHEBI:33019"/>
        <dbReference type="ChEBI" id="CHEBI:58756"/>
        <dbReference type="EC" id="2.5.1.32"/>
    </reaction>
</comment>
<dbReference type="InterPro" id="IPR002060">
    <property type="entry name" value="Squ/phyt_synthse"/>
</dbReference>
<evidence type="ECO:0000256" key="2">
    <source>
        <dbReference type="ARBA" id="ARBA00012396"/>
    </source>
</evidence>
<accession>A0AAE0BUW9</accession>
<reference evidence="4 5" key="1">
    <citation type="journal article" date="2015" name="Genome Biol. Evol.">
        <title>Comparative Genomics of a Bacterivorous Green Alga Reveals Evolutionary Causalities and Consequences of Phago-Mixotrophic Mode of Nutrition.</title>
        <authorList>
            <person name="Burns J.A."/>
            <person name="Paasch A."/>
            <person name="Narechania A."/>
            <person name="Kim E."/>
        </authorList>
    </citation>
    <scope>NUCLEOTIDE SEQUENCE [LARGE SCALE GENOMIC DNA]</scope>
    <source>
        <strain evidence="4 5">PLY_AMNH</strain>
    </source>
</reference>
<dbReference type="GO" id="GO:0016117">
    <property type="term" value="P:carotenoid biosynthetic process"/>
    <property type="evidence" value="ECO:0007669"/>
    <property type="project" value="UniProtKB-KW"/>
</dbReference>
<organism evidence="4 5">
    <name type="scientific">Cymbomonas tetramitiformis</name>
    <dbReference type="NCBI Taxonomy" id="36881"/>
    <lineage>
        <taxon>Eukaryota</taxon>
        <taxon>Viridiplantae</taxon>
        <taxon>Chlorophyta</taxon>
        <taxon>Pyramimonadophyceae</taxon>
        <taxon>Pyramimonadales</taxon>
        <taxon>Pyramimonadaceae</taxon>
        <taxon>Cymbomonas</taxon>
    </lineage>
</organism>
<keyword evidence="5" id="KW-1185">Reference proteome</keyword>
<keyword evidence="3" id="KW-0125">Carotenoid biosynthesis</keyword>
<dbReference type="SUPFAM" id="SSF48576">
    <property type="entry name" value="Terpenoid synthases"/>
    <property type="match status" value="1"/>
</dbReference>
<proteinExistence type="predicted"/>
<name>A0AAE0BUW9_9CHLO</name>
<dbReference type="EMBL" id="LGRX02033142">
    <property type="protein sequence ID" value="KAK3242658.1"/>
    <property type="molecule type" value="Genomic_DNA"/>
</dbReference>